<dbReference type="AlphaFoldDB" id="A0A0B8TAD9"/>
<dbReference type="PATRIC" id="fig|1229276.3.peg.1324"/>
<dbReference type="RefSeq" id="WP_037496748.1">
    <property type="nucleotide sequence ID" value="NZ_JJMU01000021.1"/>
</dbReference>
<organism evidence="1 2">
    <name type="scientific">Sphingobacterium deserti</name>
    <dbReference type="NCBI Taxonomy" id="1229276"/>
    <lineage>
        <taxon>Bacteria</taxon>
        <taxon>Pseudomonadati</taxon>
        <taxon>Bacteroidota</taxon>
        <taxon>Sphingobacteriia</taxon>
        <taxon>Sphingobacteriales</taxon>
        <taxon>Sphingobacteriaceae</taxon>
        <taxon>Sphingobacterium</taxon>
    </lineage>
</organism>
<keyword evidence="2" id="KW-1185">Reference proteome</keyword>
<dbReference type="EMBL" id="JJMU01000021">
    <property type="protein sequence ID" value="KGE15055.1"/>
    <property type="molecule type" value="Genomic_DNA"/>
</dbReference>
<accession>A0A0B8TAD9</accession>
<dbReference type="InterPro" id="IPR025234">
    <property type="entry name" value="YjzH-like"/>
</dbReference>
<comment type="caution">
    <text evidence="1">The sequence shown here is derived from an EMBL/GenBank/DDBJ whole genome shotgun (WGS) entry which is preliminary data.</text>
</comment>
<dbReference type="Pfam" id="PF13783">
    <property type="entry name" value="DUF4177"/>
    <property type="match status" value="1"/>
</dbReference>
<name>A0A0B8TAD9_9SPHI</name>
<reference evidence="1 2" key="2">
    <citation type="journal article" date="2015" name="PLoS ONE">
        <title>Whole-Genome Optical Mapping and Finished Genome Sequence of Sphingobacterium deserti sp. nov., a New Species Isolated from the Western Desert of China.</title>
        <authorList>
            <person name="Teng C."/>
            <person name="Zhou Z."/>
            <person name="Molnar I."/>
            <person name="Li X."/>
            <person name="Tang R."/>
            <person name="Chen M."/>
            <person name="Wang L."/>
            <person name="Su S."/>
            <person name="Zhang W."/>
            <person name="Lin M."/>
        </authorList>
    </citation>
    <scope>NUCLEOTIDE SEQUENCE [LARGE SCALE GENOMIC DNA]</scope>
    <source>
        <strain evidence="2">ACCC05744</strain>
    </source>
</reference>
<dbReference type="Proteomes" id="UP000031802">
    <property type="component" value="Unassembled WGS sequence"/>
</dbReference>
<evidence type="ECO:0000313" key="1">
    <source>
        <dbReference type="EMBL" id="KGE15055.1"/>
    </source>
</evidence>
<evidence type="ECO:0008006" key="3">
    <source>
        <dbReference type="Google" id="ProtNLM"/>
    </source>
</evidence>
<protein>
    <recommendedName>
        <fullName evidence="3">DUF4177 domain-containing protein</fullName>
    </recommendedName>
</protein>
<proteinExistence type="predicted"/>
<dbReference type="STRING" id="1229276.DI53_1282"/>
<dbReference type="OrthoDB" id="5432776at2"/>
<gene>
    <name evidence="1" type="ORF">DI53_1282</name>
</gene>
<evidence type="ECO:0000313" key="2">
    <source>
        <dbReference type="Proteomes" id="UP000031802"/>
    </source>
</evidence>
<reference evidence="2" key="1">
    <citation type="submission" date="2014-04" db="EMBL/GenBank/DDBJ databases">
        <title>Whole-Genome optical mapping and complete genome sequence of Sphingobacterium deserti sp. nov., a new spaces isolated from desert in the west of China.</title>
        <authorList>
            <person name="Teng C."/>
            <person name="Zhou Z."/>
            <person name="Li X."/>
            <person name="Chen M."/>
            <person name="Lin M."/>
            <person name="Wang L."/>
            <person name="Su S."/>
            <person name="Zhang C."/>
            <person name="Zhang W."/>
        </authorList>
    </citation>
    <scope>NUCLEOTIDE SEQUENCE [LARGE SCALE GENOMIC DNA]</scope>
    <source>
        <strain evidence="2">ACCC05744</strain>
    </source>
</reference>
<sequence>MKRFEYKTVKVEPKGFWQTKLDPEELDKILNALGQEGWELVGMQDLAVSGTSWTFHYTFKRTLN</sequence>